<name>A0A9J6F857_RHIMP</name>
<sequence length="165" mass="17926">MPKLALLSESSNCTSAHAEQQSTSRREFEDSFEKPIAEVQDEGLCSSGDEMVCDPNLLSVADSVSRDGVTLLQCYFEHDGGTEFLPGLSAMPSNYVRSLSLSWCAILAESINTMTLAINLSSDSNPASLAPPQWSSGKRTRLLIRRFRVRISAAAAAFSMEAKML</sequence>
<dbReference type="Proteomes" id="UP000821866">
    <property type="component" value="Chromosome 1"/>
</dbReference>
<protein>
    <submittedName>
        <fullName evidence="2">Uncharacterized protein</fullName>
    </submittedName>
</protein>
<keyword evidence="3" id="KW-1185">Reference proteome</keyword>
<feature type="region of interest" description="Disordered" evidence="1">
    <location>
        <begin position="1"/>
        <end position="29"/>
    </location>
</feature>
<dbReference type="EMBL" id="JABSTU010000001">
    <property type="protein sequence ID" value="KAH8042335.1"/>
    <property type="molecule type" value="Genomic_DNA"/>
</dbReference>
<dbReference type="AlphaFoldDB" id="A0A9J6F857"/>
<reference evidence="2" key="1">
    <citation type="journal article" date="2020" name="Cell">
        <title>Large-Scale Comparative Analyses of Tick Genomes Elucidate Their Genetic Diversity and Vector Capacities.</title>
        <authorList>
            <consortium name="Tick Genome and Microbiome Consortium (TIGMIC)"/>
            <person name="Jia N."/>
            <person name="Wang J."/>
            <person name="Shi W."/>
            <person name="Du L."/>
            <person name="Sun Y."/>
            <person name="Zhan W."/>
            <person name="Jiang J.F."/>
            <person name="Wang Q."/>
            <person name="Zhang B."/>
            <person name="Ji P."/>
            <person name="Bell-Sakyi L."/>
            <person name="Cui X.M."/>
            <person name="Yuan T.T."/>
            <person name="Jiang B.G."/>
            <person name="Yang W.F."/>
            <person name="Lam T.T."/>
            <person name="Chang Q.C."/>
            <person name="Ding S.J."/>
            <person name="Wang X.J."/>
            <person name="Zhu J.G."/>
            <person name="Ruan X.D."/>
            <person name="Zhao L."/>
            <person name="Wei J.T."/>
            <person name="Ye R.Z."/>
            <person name="Que T.C."/>
            <person name="Du C.H."/>
            <person name="Zhou Y.H."/>
            <person name="Cheng J.X."/>
            <person name="Dai P.F."/>
            <person name="Guo W.B."/>
            <person name="Han X.H."/>
            <person name="Huang E.J."/>
            <person name="Li L.F."/>
            <person name="Wei W."/>
            <person name="Gao Y.C."/>
            <person name="Liu J.Z."/>
            <person name="Shao H.Z."/>
            <person name="Wang X."/>
            <person name="Wang C.C."/>
            <person name="Yang T.C."/>
            <person name="Huo Q.B."/>
            <person name="Li W."/>
            <person name="Chen H.Y."/>
            <person name="Chen S.E."/>
            <person name="Zhou L.G."/>
            <person name="Ni X.B."/>
            <person name="Tian J.H."/>
            <person name="Sheng Y."/>
            <person name="Liu T."/>
            <person name="Pan Y.S."/>
            <person name="Xia L.Y."/>
            <person name="Li J."/>
            <person name="Zhao F."/>
            <person name="Cao W.C."/>
        </authorList>
    </citation>
    <scope>NUCLEOTIDE SEQUENCE</scope>
    <source>
        <strain evidence="2">Rmic-2018</strain>
    </source>
</reference>
<proteinExistence type="predicted"/>
<evidence type="ECO:0000256" key="1">
    <source>
        <dbReference type="SAM" id="MobiDB-lite"/>
    </source>
</evidence>
<evidence type="ECO:0000313" key="3">
    <source>
        <dbReference type="Proteomes" id="UP000821866"/>
    </source>
</evidence>
<organism evidence="2 3">
    <name type="scientific">Rhipicephalus microplus</name>
    <name type="common">Cattle tick</name>
    <name type="synonym">Boophilus microplus</name>
    <dbReference type="NCBI Taxonomy" id="6941"/>
    <lineage>
        <taxon>Eukaryota</taxon>
        <taxon>Metazoa</taxon>
        <taxon>Ecdysozoa</taxon>
        <taxon>Arthropoda</taxon>
        <taxon>Chelicerata</taxon>
        <taxon>Arachnida</taxon>
        <taxon>Acari</taxon>
        <taxon>Parasitiformes</taxon>
        <taxon>Ixodida</taxon>
        <taxon>Ixodoidea</taxon>
        <taxon>Ixodidae</taxon>
        <taxon>Rhipicephalinae</taxon>
        <taxon>Rhipicephalus</taxon>
        <taxon>Boophilus</taxon>
    </lineage>
</organism>
<evidence type="ECO:0000313" key="2">
    <source>
        <dbReference type="EMBL" id="KAH8042335.1"/>
    </source>
</evidence>
<comment type="caution">
    <text evidence="2">The sequence shown here is derived from an EMBL/GenBank/DDBJ whole genome shotgun (WGS) entry which is preliminary data.</text>
</comment>
<accession>A0A9J6F857</accession>
<feature type="compositionally biased region" description="Polar residues" evidence="1">
    <location>
        <begin position="8"/>
        <end position="23"/>
    </location>
</feature>
<gene>
    <name evidence="2" type="ORF">HPB51_021946</name>
</gene>
<reference evidence="2" key="2">
    <citation type="submission" date="2021-09" db="EMBL/GenBank/DDBJ databases">
        <authorList>
            <person name="Jia N."/>
            <person name="Wang J."/>
            <person name="Shi W."/>
            <person name="Du L."/>
            <person name="Sun Y."/>
            <person name="Zhan W."/>
            <person name="Jiang J."/>
            <person name="Wang Q."/>
            <person name="Zhang B."/>
            <person name="Ji P."/>
            <person name="Sakyi L.B."/>
            <person name="Cui X."/>
            <person name="Yuan T."/>
            <person name="Jiang B."/>
            <person name="Yang W."/>
            <person name="Lam T.T.-Y."/>
            <person name="Chang Q."/>
            <person name="Ding S."/>
            <person name="Wang X."/>
            <person name="Zhu J."/>
            <person name="Ruan X."/>
            <person name="Zhao L."/>
            <person name="Wei J."/>
            <person name="Que T."/>
            <person name="Du C."/>
            <person name="Cheng J."/>
            <person name="Dai P."/>
            <person name="Han X."/>
            <person name="Huang E."/>
            <person name="Gao Y."/>
            <person name="Liu J."/>
            <person name="Shao H."/>
            <person name="Ye R."/>
            <person name="Li L."/>
            <person name="Wei W."/>
            <person name="Wang X."/>
            <person name="Wang C."/>
            <person name="Huo Q."/>
            <person name="Li W."/>
            <person name="Guo W."/>
            <person name="Chen H."/>
            <person name="Chen S."/>
            <person name="Zhou L."/>
            <person name="Zhou L."/>
            <person name="Ni X."/>
            <person name="Tian J."/>
            <person name="Zhou Y."/>
            <person name="Sheng Y."/>
            <person name="Liu T."/>
            <person name="Pan Y."/>
            <person name="Xia L."/>
            <person name="Li J."/>
            <person name="Zhao F."/>
            <person name="Cao W."/>
        </authorList>
    </citation>
    <scope>NUCLEOTIDE SEQUENCE</scope>
    <source>
        <strain evidence="2">Rmic-2018</strain>
        <tissue evidence="2">Larvae</tissue>
    </source>
</reference>